<name>E4PKS5_MARAH</name>
<dbReference type="Proteomes" id="UP000007077">
    <property type="component" value="Chromosome"/>
</dbReference>
<evidence type="ECO:0000313" key="3">
    <source>
        <dbReference type="Proteomes" id="UP000007077"/>
    </source>
</evidence>
<proteinExistence type="predicted"/>
<organism evidence="2 3">
    <name type="scientific">Marinobacter adhaerens (strain DSM 23420 / HP15)</name>
    <dbReference type="NCBI Taxonomy" id="225937"/>
    <lineage>
        <taxon>Bacteria</taxon>
        <taxon>Pseudomonadati</taxon>
        <taxon>Pseudomonadota</taxon>
        <taxon>Gammaproteobacteria</taxon>
        <taxon>Pseudomonadales</taxon>
        <taxon>Marinobacteraceae</taxon>
        <taxon>Marinobacter</taxon>
    </lineage>
</organism>
<dbReference type="EMBL" id="CP001978">
    <property type="protein sequence ID" value="ADP99747.1"/>
    <property type="molecule type" value="Genomic_DNA"/>
</dbReference>
<dbReference type="AlphaFoldDB" id="E4PKS5"/>
<sequence length="43" mass="4592">MTGKSGELSWANTPAGKETNPAAHNPMKRVPITVAIQPHPDQL</sequence>
<protein>
    <submittedName>
        <fullName evidence="2">Uncharacterized protein</fullName>
    </submittedName>
</protein>
<accession>E4PKS5</accession>
<gene>
    <name evidence="2" type="ordered locus">HP15_3983</name>
</gene>
<reference evidence="2 3" key="1">
    <citation type="journal article" date="2010" name="Stand. Genomic Sci.">
        <title>Complete genome sequence of Marinobacter adhaerens type strain (HP15), a diatom-interacting marine microorganism.</title>
        <authorList>
            <person name="Gardes A."/>
            <person name="Kaeppel E."/>
            <person name="Shehzad A."/>
            <person name="Seebah S."/>
            <person name="Teeling H."/>
            <person name="Yarza P."/>
            <person name="Glockner F.O."/>
            <person name="Grossart H.P."/>
            <person name="Ullrich M.S."/>
        </authorList>
    </citation>
    <scope>NUCLEOTIDE SEQUENCE [LARGE SCALE GENOMIC DNA]</scope>
    <source>
        <strain evidence="3">DSM 23420 / HP15</strain>
    </source>
</reference>
<dbReference type="HOGENOM" id="CLU_3235762_0_0_6"/>
<dbReference type="KEGG" id="mad:HP15_3983"/>
<feature type="region of interest" description="Disordered" evidence="1">
    <location>
        <begin position="1"/>
        <end position="30"/>
    </location>
</feature>
<reference evidence="3" key="2">
    <citation type="submission" date="2010-02" db="EMBL/GenBank/DDBJ databases">
        <title>Complete genome sequence of Marinobacter adhaerens type strain (HP15).</title>
        <authorList>
            <person name="Gaerdes A.A.M."/>
            <person name="Kaeppel E."/>
            <person name="Shezad A."/>
            <person name="Seebah S."/>
            <person name="Teeling H."/>
            <person name="Yarza P."/>
            <person name="Gloeckner F.O."/>
            <person name="Ullrich M.S."/>
        </authorList>
    </citation>
    <scope>NUCLEOTIDE SEQUENCE [LARGE SCALE GENOMIC DNA]</scope>
    <source>
        <strain evidence="3">DSM 23420 / HP15</strain>
    </source>
</reference>
<dbReference type="STRING" id="225937.HP15_3983"/>
<evidence type="ECO:0000256" key="1">
    <source>
        <dbReference type="SAM" id="MobiDB-lite"/>
    </source>
</evidence>
<evidence type="ECO:0000313" key="2">
    <source>
        <dbReference type="EMBL" id="ADP99747.1"/>
    </source>
</evidence>